<dbReference type="InterPro" id="IPR051533">
    <property type="entry name" value="WaaL-like"/>
</dbReference>
<feature type="transmembrane region" description="Helical" evidence="2">
    <location>
        <begin position="430"/>
        <end position="449"/>
    </location>
</feature>
<evidence type="ECO:0000256" key="2">
    <source>
        <dbReference type="SAM" id="Phobius"/>
    </source>
</evidence>
<name>A0A0G0N1F2_9BACT</name>
<feature type="transmembrane region" description="Helical" evidence="2">
    <location>
        <begin position="470"/>
        <end position="493"/>
    </location>
</feature>
<feature type="transmembrane region" description="Helical" evidence="2">
    <location>
        <begin position="368"/>
        <end position="393"/>
    </location>
</feature>
<gene>
    <name evidence="3" type="ORF">US91_C0002G0060</name>
</gene>
<accession>A0A0G0N1F2</accession>
<feature type="transmembrane region" description="Helical" evidence="2">
    <location>
        <begin position="60"/>
        <end position="78"/>
    </location>
</feature>
<feature type="transmembrane region" description="Helical" evidence="2">
    <location>
        <begin position="151"/>
        <end position="170"/>
    </location>
</feature>
<feature type="region of interest" description="Disordered" evidence="1">
    <location>
        <begin position="723"/>
        <end position="750"/>
    </location>
</feature>
<dbReference type="InterPro" id="IPR019734">
    <property type="entry name" value="TPR_rpt"/>
</dbReference>
<feature type="transmembrane region" description="Helical" evidence="2">
    <location>
        <begin position="278"/>
        <end position="300"/>
    </location>
</feature>
<dbReference type="SUPFAM" id="SSF48452">
    <property type="entry name" value="TPR-like"/>
    <property type="match status" value="2"/>
</dbReference>
<evidence type="ECO:0000256" key="1">
    <source>
        <dbReference type="SAM" id="MobiDB-lite"/>
    </source>
</evidence>
<dbReference type="InterPro" id="IPR011990">
    <property type="entry name" value="TPR-like_helical_dom_sf"/>
</dbReference>
<comment type="caution">
    <text evidence="3">The sequence shown here is derived from an EMBL/GenBank/DDBJ whole genome shotgun (WGS) entry which is preliminary data.</text>
</comment>
<feature type="transmembrane region" description="Helical" evidence="2">
    <location>
        <begin position="405"/>
        <end position="424"/>
    </location>
</feature>
<feature type="transmembrane region" description="Helical" evidence="2">
    <location>
        <begin position="224"/>
        <end position="245"/>
    </location>
</feature>
<feature type="transmembrane region" description="Helical" evidence="2">
    <location>
        <begin position="27"/>
        <end position="48"/>
    </location>
</feature>
<dbReference type="AlphaFoldDB" id="A0A0G0N1F2"/>
<dbReference type="PANTHER" id="PTHR37422:SF13">
    <property type="entry name" value="LIPOPOLYSACCHARIDE BIOSYNTHESIS PROTEIN PA4999-RELATED"/>
    <property type="match status" value="1"/>
</dbReference>
<dbReference type="Proteomes" id="UP000034022">
    <property type="component" value="Unassembled WGS sequence"/>
</dbReference>
<feature type="compositionally biased region" description="Polar residues" evidence="1">
    <location>
        <begin position="731"/>
        <end position="750"/>
    </location>
</feature>
<keyword evidence="2" id="KW-0472">Membrane</keyword>
<dbReference type="SMART" id="SM00028">
    <property type="entry name" value="TPR"/>
    <property type="match status" value="2"/>
</dbReference>
<keyword evidence="2" id="KW-1133">Transmembrane helix</keyword>
<feature type="transmembrane region" description="Helical" evidence="2">
    <location>
        <begin position="190"/>
        <end position="212"/>
    </location>
</feature>
<dbReference type="EMBL" id="LBUU01000002">
    <property type="protein sequence ID" value="KKQ70981.1"/>
    <property type="molecule type" value="Genomic_DNA"/>
</dbReference>
<sequence>MDEKKIITSTSSREGVKKEKNLSTKGLDYIITAVIGLIFFLTPIFFTGMAAQGLGFEKMILFYFLALVGLVAWVTKGVIKGEMQLKRTPLDIPIIATLVVFVVSTLLSVSAKDSAIGSYGSSSKGLAAAVIFALFYYLVVNNLDSKKIKSLFFVFITSASIVIVYALLQLKGWFILPFDYSKNISFNPLGSLSALTTFIVIVLPLLVVAITQVKEILPSLSSKLAIIIKSLLGIVAICAFVVLTLLSGFTFLPVAIVGSVIILMFFLAKIIKTNNNNLLIPLGVFLLLIILLVLGNFNFVNLNLPAEVSLSRSASWDIAKASLRENPVFGSGPSTFYYSFSKFKSLDFNSSPLWNVRFDSSSGALFEFLATVGVLGVLMISILVLISLSVTFLTIIKTENKEINSILLGFFASFISVILFSLLFAANNSIILLSMLITILTVSSSMVMYPERFKDITLSFRSSPKYALALAAIFLSVSAGVVILFTIGLKMYMGDIYAKNAIAAVDVEEKITQLNKAIQLSPYQDGYYINLANTYMAKANQLALSGTDQAEVGINLSKAIEQGRIAVDIAKNKAVNNESLGLIYENASFYTRDALGWSESLYAKVIELDPHNPTPYLRTALINMARANAEADPEEKKYFVNEAIKKYDEAIAKKGDLAAAYYGKAIAYEKNTDIDNAIENLKQANLVSRNNLDYRFELGRLYFNRGVAQPNLGQTASAQIAENDINPDGDASTTDKLSVQPNQATGGVTAKNSDLTTAEQLFLSIIQANANHANALYSLAVLYQKVGEKDNAKLAVESLLKVLQDETVKDTVKQQFKDIL</sequence>
<reference evidence="3 4" key="1">
    <citation type="journal article" date="2015" name="Nature">
        <title>rRNA introns, odd ribosomes, and small enigmatic genomes across a large radiation of phyla.</title>
        <authorList>
            <person name="Brown C.T."/>
            <person name="Hug L.A."/>
            <person name="Thomas B.C."/>
            <person name="Sharon I."/>
            <person name="Castelle C.J."/>
            <person name="Singh A."/>
            <person name="Wilkins M.J."/>
            <person name="Williams K.H."/>
            <person name="Banfield J.F."/>
        </authorList>
    </citation>
    <scope>NUCLEOTIDE SEQUENCE [LARGE SCALE GENOMIC DNA]</scope>
</reference>
<feature type="transmembrane region" description="Helical" evidence="2">
    <location>
        <begin position="121"/>
        <end position="139"/>
    </location>
</feature>
<feature type="transmembrane region" description="Helical" evidence="2">
    <location>
        <begin position="90"/>
        <end position="109"/>
    </location>
</feature>
<keyword evidence="2" id="KW-0812">Transmembrane</keyword>
<protein>
    <submittedName>
        <fullName evidence="3">Uncharacterized protein</fullName>
    </submittedName>
</protein>
<feature type="transmembrane region" description="Helical" evidence="2">
    <location>
        <begin position="251"/>
        <end position="271"/>
    </location>
</feature>
<dbReference type="Gene3D" id="1.25.40.10">
    <property type="entry name" value="Tetratricopeptide repeat domain"/>
    <property type="match status" value="3"/>
</dbReference>
<dbReference type="PANTHER" id="PTHR37422">
    <property type="entry name" value="TEICHURONIC ACID BIOSYNTHESIS PROTEIN TUAE"/>
    <property type="match status" value="1"/>
</dbReference>
<proteinExistence type="predicted"/>
<evidence type="ECO:0000313" key="3">
    <source>
        <dbReference type="EMBL" id="KKQ70981.1"/>
    </source>
</evidence>
<organism evidence="3 4">
    <name type="scientific">Candidatus Falkowbacteria bacterium GW2011_GWE1_38_31</name>
    <dbReference type="NCBI Taxonomy" id="1618638"/>
    <lineage>
        <taxon>Bacteria</taxon>
        <taxon>Candidatus Falkowiibacteriota</taxon>
    </lineage>
</organism>
<evidence type="ECO:0000313" key="4">
    <source>
        <dbReference type="Proteomes" id="UP000034022"/>
    </source>
</evidence>